<reference evidence="2 3" key="1">
    <citation type="submission" date="2023-08" db="EMBL/GenBank/DDBJ databases">
        <title>Draft genome sequence of Algoriphagus taiwanensis.</title>
        <authorList>
            <person name="Takatani N."/>
            <person name="Hosokawa M."/>
            <person name="Sawabe T."/>
        </authorList>
    </citation>
    <scope>NUCLEOTIDE SEQUENCE [LARGE SCALE GENOMIC DNA]</scope>
    <source>
        <strain evidence="2 3">JCM 19755</strain>
    </source>
</reference>
<organism evidence="2 3">
    <name type="scientific">Algoriphagus taiwanensis</name>
    <dbReference type="NCBI Taxonomy" id="1445656"/>
    <lineage>
        <taxon>Bacteria</taxon>
        <taxon>Pseudomonadati</taxon>
        <taxon>Bacteroidota</taxon>
        <taxon>Cytophagia</taxon>
        <taxon>Cytophagales</taxon>
        <taxon>Cyclobacteriaceae</taxon>
        <taxon>Algoriphagus</taxon>
    </lineage>
</organism>
<comment type="similarity">
    <text evidence="1">Belongs to the UPF0175 family.</text>
</comment>
<comment type="caution">
    <text evidence="2">The sequence shown here is derived from an EMBL/GenBank/DDBJ whole genome shotgun (WGS) entry which is preliminary data.</text>
</comment>
<dbReference type="Proteomes" id="UP001307705">
    <property type="component" value="Unassembled WGS sequence"/>
</dbReference>
<dbReference type="Pfam" id="PF03683">
    <property type="entry name" value="UPF0175"/>
    <property type="match status" value="1"/>
</dbReference>
<dbReference type="InterPro" id="IPR005368">
    <property type="entry name" value="UPF0175"/>
</dbReference>
<dbReference type="EMBL" id="BTPE01000023">
    <property type="protein sequence ID" value="GMQ35647.1"/>
    <property type="molecule type" value="Genomic_DNA"/>
</dbReference>
<keyword evidence="3" id="KW-1185">Reference proteome</keyword>
<dbReference type="InterPro" id="IPR052264">
    <property type="entry name" value="UPF0175_domain"/>
</dbReference>
<proteinExistence type="inferred from homology"/>
<sequence length="80" mass="8786">MKTLKINIPDTVDFDDKEALMAIAARLYEKGKLSLGQAADVVGMSKASFIDALGDYGVSFFNYSVSDLERDVENGKNYTL</sequence>
<evidence type="ECO:0000256" key="1">
    <source>
        <dbReference type="ARBA" id="ARBA00005651"/>
    </source>
</evidence>
<gene>
    <name evidence="2" type="ORF">Ataiwa_39200</name>
</gene>
<name>A0ABQ6Q9H9_9BACT</name>
<accession>A0ABQ6Q9H9</accession>
<dbReference type="PANTHER" id="PTHR37525:SF1">
    <property type="entry name" value="UPF0175 PROTEIN SSL1255"/>
    <property type="match status" value="1"/>
</dbReference>
<protein>
    <submittedName>
        <fullName evidence="2">Uncharacterized protein</fullName>
    </submittedName>
</protein>
<dbReference type="RefSeq" id="WP_338230544.1">
    <property type="nucleotide sequence ID" value="NZ_BTPE01000023.1"/>
</dbReference>
<dbReference type="PANTHER" id="PTHR37525">
    <property type="entry name" value="UPF0175 PROTEIN SSL1255"/>
    <property type="match status" value="1"/>
</dbReference>
<evidence type="ECO:0000313" key="3">
    <source>
        <dbReference type="Proteomes" id="UP001307705"/>
    </source>
</evidence>
<evidence type="ECO:0000313" key="2">
    <source>
        <dbReference type="EMBL" id="GMQ35647.1"/>
    </source>
</evidence>